<accession>A0A1M5Y3A1</accession>
<dbReference type="RefSeq" id="WP_072744615.1">
    <property type="nucleotide sequence ID" value="NZ_FQXR01000009.1"/>
</dbReference>
<keyword evidence="2" id="KW-1185">Reference proteome</keyword>
<dbReference type="EMBL" id="FQXR01000009">
    <property type="protein sequence ID" value="SHI06575.1"/>
    <property type="molecule type" value="Genomic_DNA"/>
</dbReference>
<evidence type="ECO:0000313" key="1">
    <source>
        <dbReference type="EMBL" id="SHI06575.1"/>
    </source>
</evidence>
<organism evidence="1 2">
    <name type="scientific">Sporanaerobacter acetigenes DSM 13106</name>
    <dbReference type="NCBI Taxonomy" id="1123281"/>
    <lineage>
        <taxon>Bacteria</taxon>
        <taxon>Bacillati</taxon>
        <taxon>Bacillota</taxon>
        <taxon>Tissierellia</taxon>
        <taxon>Tissierellales</taxon>
        <taxon>Sporanaerobacteraceae</taxon>
        <taxon>Sporanaerobacter</taxon>
    </lineage>
</organism>
<dbReference type="STRING" id="1123281.SAMN02745180_01957"/>
<evidence type="ECO:0000313" key="2">
    <source>
        <dbReference type="Proteomes" id="UP000184389"/>
    </source>
</evidence>
<proteinExistence type="predicted"/>
<dbReference type="AlphaFoldDB" id="A0A1M5Y3A1"/>
<sequence>MIKRIKTKFDTIEMLNYFWQVVSEKGKVGDPYLISVADSEDMKYVYDDEFNKDSVRRVLSAIENREMLNSESKKERRFWNYNMWMMEDLGFTQMMVNPVKTLNLNSVMDKINESGVESKFEELEVIFVPGTEEEYKIVDNKLIINFFRIKADLYEENKVTIGESSLVDYIEEKLMELLND</sequence>
<protein>
    <submittedName>
        <fullName evidence="1">Uncharacterized protein</fullName>
    </submittedName>
</protein>
<dbReference type="Proteomes" id="UP000184389">
    <property type="component" value="Unassembled WGS sequence"/>
</dbReference>
<gene>
    <name evidence="1" type="ORF">SAMN02745180_01957</name>
</gene>
<reference evidence="1 2" key="1">
    <citation type="submission" date="2016-11" db="EMBL/GenBank/DDBJ databases">
        <authorList>
            <person name="Jaros S."/>
            <person name="Januszkiewicz K."/>
            <person name="Wedrychowicz H."/>
        </authorList>
    </citation>
    <scope>NUCLEOTIDE SEQUENCE [LARGE SCALE GENOMIC DNA]</scope>
    <source>
        <strain evidence="1 2">DSM 13106</strain>
    </source>
</reference>
<dbReference type="OrthoDB" id="362018at2"/>
<name>A0A1M5Y3A1_9FIRM</name>